<name>A0ABP5CKE1_9ACTN</name>
<gene>
    <name evidence="1" type="ORF">GCM10009798_25770</name>
</gene>
<evidence type="ECO:0000313" key="1">
    <source>
        <dbReference type="EMBL" id="GAA1964431.1"/>
    </source>
</evidence>
<dbReference type="Proteomes" id="UP001500571">
    <property type="component" value="Unassembled WGS sequence"/>
</dbReference>
<proteinExistence type="predicted"/>
<evidence type="ECO:0000313" key="2">
    <source>
        <dbReference type="Proteomes" id="UP001500571"/>
    </source>
</evidence>
<organism evidence="1 2">
    <name type="scientific">Nocardioides panacihumi</name>
    <dbReference type="NCBI Taxonomy" id="400774"/>
    <lineage>
        <taxon>Bacteria</taxon>
        <taxon>Bacillati</taxon>
        <taxon>Actinomycetota</taxon>
        <taxon>Actinomycetes</taxon>
        <taxon>Propionibacteriales</taxon>
        <taxon>Nocardioidaceae</taxon>
        <taxon>Nocardioides</taxon>
    </lineage>
</organism>
<protein>
    <submittedName>
        <fullName evidence="1">Uncharacterized protein</fullName>
    </submittedName>
</protein>
<keyword evidence="2" id="KW-1185">Reference proteome</keyword>
<sequence length="59" mass="6479">MQEAGTARYHGIRTSTDVLPPSTTRLFSSINRSEITAFPSNGARMRFGCAGFVMRVTRA</sequence>
<dbReference type="EMBL" id="BAAAPB010000002">
    <property type="protein sequence ID" value="GAA1964431.1"/>
    <property type="molecule type" value="Genomic_DNA"/>
</dbReference>
<reference evidence="2" key="1">
    <citation type="journal article" date="2019" name="Int. J. Syst. Evol. Microbiol.">
        <title>The Global Catalogue of Microorganisms (GCM) 10K type strain sequencing project: providing services to taxonomists for standard genome sequencing and annotation.</title>
        <authorList>
            <consortium name="The Broad Institute Genomics Platform"/>
            <consortium name="The Broad Institute Genome Sequencing Center for Infectious Disease"/>
            <person name="Wu L."/>
            <person name="Ma J."/>
        </authorList>
    </citation>
    <scope>NUCLEOTIDE SEQUENCE [LARGE SCALE GENOMIC DNA]</scope>
    <source>
        <strain evidence="2">JCM 15309</strain>
    </source>
</reference>
<comment type="caution">
    <text evidence="1">The sequence shown here is derived from an EMBL/GenBank/DDBJ whole genome shotgun (WGS) entry which is preliminary data.</text>
</comment>
<accession>A0ABP5CKE1</accession>